<dbReference type="InterPro" id="IPR050553">
    <property type="entry name" value="Thioredoxin_ResA/DsbE_sf"/>
</dbReference>
<dbReference type="Gene3D" id="3.40.30.10">
    <property type="entry name" value="Glutaredoxin"/>
    <property type="match status" value="2"/>
</dbReference>
<dbReference type="Proteomes" id="UP000321726">
    <property type="component" value="Unassembled WGS sequence"/>
</dbReference>
<feature type="signal peptide" evidence="2">
    <location>
        <begin position="1"/>
        <end position="26"/>
    </location>
</feature>
<proteinExistence type="predicted"/>
<evidence type="ECO:0000313" key="5">
    <source>
        <dbReference type="EMBL" id="SHM56549.1"/>
    </source>
</evidence>
<feature type="compositionally biased region" description="Acidic residues" evidence="1">
    <location>
        <begin position="28"/>
        <end position="48"/>
    </location>
</feature>
<organism evidence="5 6">
    <name type="scientific">Halomonas cupida</name>
    <dbReference type="NCBI Taxonomy" id="44933"/>
    <lineage>
        <taxon>Bacteria</taxon>
        <taxon>Pseudomonadati</taxon>
        <taxon>Pseudomonadota</taxon>
        <taxon>Gammaproteobacteria</taxon>
        <taxon>Oceanospirillales</taxon>
        <taxon>Halomonadaceae</taxon>
        <taxon>Halomonas</taxon>
    </lineage>
</organism>
<accession>A0A1M7JU46</accession>
<feature type="domain" description="Thioredoxin" evidence="3">
    <location>
        <begin position="59"/>
        <end position="196"/>
    </location>
</feature>
<feature type="region of interest" description="Disordered" evidence="1">
    <location>
        <begin position="25"/>
        <end position="67"/>
    </location>
</feature>
<dbReference type="SUPFAM" id="SSF52833">
    <property type="entry name" value="Thioredoxin-like"/>
    <property type="match status" value="2"/>
</dbReference>
<dbReference type="Pfam" id="PF08534">
    <property type="entry name" value="Redoxin"/>
    <property type="match status" value="2"/>
</dbReference>
<dbReference type="OrthoDB" id="9799347at2"/>
<evidence type="ECO:0000256" key="2">
    <source>
        <dbReference type="SAM" id="SignalP"/>
    </source>
</evidence>
<gene>
    <name evidence="4" type="ORF">HCU01_24260</name>
    <name evidence="5" type="ORF">SAMN05660971_03310</name>
</gene>
<dbReference type="RefSeq" id="WP_159438904.1">
    <property type="nucleotide sequence ID" value="NZ_BJXU01000094.1"/>
</dbReference>
<dbReference type="PANTHER" id="PTHR42852">
    <property type="entry name" value="THIOL:DISULFIDE INTERCHANGE PROTEIN DSBE"/>
    <property type="match status" value="1"/>
</dbReference>
<dbReference type="Proteomes" id="UP000184123">
    <property type="component" value="Unassembled WGS sequence"/>
</dbReference>
<dbReference type="InterPro" id="IPR013740">
    <property type="entry name" value="Redoxin"/>
</dbReference>
<evidence type="ECO:0000259" key="3">
    <source>
        <dbReference type="PROSITE" id="PS51352"/>
    </source>
</evidence>
<reference evidence="4 7" key="2">
    <citation type="submission" date="2019-07" db="EMBL/GenBank/DDBJ databases">
        <title>Whole genome shotgun sequence of Halomonas cupida NBRC 102219.</title>
        <authorList>
            <person name="Hosoyama A."/>
            <person name="Uohara A."/>
            <person name="Ohji S."/>
            <person name="Ichikawa N."/>
        </authorList>
    </citation>
    <scope>NUCLEOTIDE SEQUENCE [LARGE SCALE GENOMIC DNA]</scope>
    <source>
        <strain evidence="4 7">NBRC 102219</strain>
    </source>
</reference>
<dbReference type="PROSITE" id="PS51352">
    <property type="entry name" value="THIOREDOXIN_2"/>
    <property type="match status" value="2"/>
</dbReference>
<dbReference type="InterPro" id="IPR013766">
    <property type="entry name" value="Thioredoxin_domain"/>
</dbReference>
<keyword evidence="2" id="KW-0732">Signal</keyword>
<dbReference type="CDD" id="cd02966">
    <property type="entry name" value="TlpA_like_family"/>
    <property type="match status" value="1"/>
</dbReference>
<dbReference type="GO" id="GO:0016491">
    <property type="term" value="F:oxidoreductase activity"/>
    <property type="evidence" value="ECO:0007669"/>
    <property type="project" value="InterPro"/>
</dbReference>
<evidence type="ECO:0000256" key="1">
    <source>
        <dbReference type="SAM" id="MobiDB-lite"/>
    </source>
</evidence>
<dbReference type="AlphaFoldDB" id="A0A1M7JU46"/>
<name>A0A1M7JU46_9GAMM</name>
<feature type="chain" id="PRO_5012794076" evidence="2">
    <location>
        <begin position="27"/>
        <end position="366"/>
    </location>
</feature>
<reference evidence="5 6" key="1">
    <citation type="submission" date="2016-11" db="EMBL/GenBank/DDBJ databases">
        <authorList>
            <person name="Jaros S."/>
            <person name="Januszkiewicz K."/>
            <person name="Wedrychowicz H."/>
        </authorList>
    </citation>
    <scope>NUCLEOTIDE SEQUENCE [LARGE SCALE GENOMIC DNA]</scope>
    <source>
        <strain evidence="5 6">DSM 4740</strain>
    </source>
</reference>
<evidence type="ECO:0000313" key="6">
    <source>
        <dbReference type="Proteomes" id="UP000184123"/>
    </source>
</evidence>
<dbReference type="STRING" id="44933.SAMN05660971_03310"/>
<dbReference type="InterPro" id="IPR036249">
    <property type="entry name" value="Thioredoxin-like_sf"/>
</dbReference>
<sequence>MQTKRAFLSVAILSTLLLGHLGPVQAADPDDADQDQTEQEQAYDMEADGEQRAKAAGESLIGQPGPEMSLTTLDGETIDLASLYGETPVYIKFWATWCVPCRQQMPGFQKFQEEHGDDIQVIAVNTGYADTAEAAAAYRDEMGLTMPITVDDGTLGEALNLRVTPQHVLIDRSGHIAYIGHRDDQELEQALQAVLEQDEQQSSTTEEADVADNDADTLKVGQAATDLAVTTWDGNTIDLSRADSDKPLGVVFFATWCESYLAESKPETATACRRVRETVNQLSEDEEVQWVGIISGLWTKESDVESYLATTETDIPVVLDAEGELHRAFDIRQIPSVVLISADGQIAEKLGPQDTTLTTAVERLGQ</sequence>
<dbReference type="PANTHER" id="PTHR42852:SF17">
    <property type="entry name" value="THIOREDOXIN-LIKE PROTEIN HI_1115"/>
    <property type="match status" value="1"/>
</dbReference>
<dbReference type="EMBL" id="FRCA01000009">
    <property type="protein sequence ID" value="SHM56549.1"/>
    <property type="molecule type" value="Genomic_DNA"/>
</dbReference>
<keyword evidence="5" id="KW-0413">Isomerase</keyword>
<feature type="domain" description="Thioredoxin" evidence="3">
    <location>
        <begin position="218"/>
        <end position="366"/>
    </location>
</feature>
<keyword evidence="7" id="KW-1185">Reference proteome</keyword>
<evidence type="ECO:0000313" key="4">
    <source>
        <dbReference type="EMBL" id="GEN24477.1"/>
    </source>
</evidence>
<dbReference type="EMBL" id="BJXU01000094">
    <property type="protein sequence ID" value="GEN24477.1"/>
    <property type="molecule type" value="Genomic_DNA"/>
</dbReference>
<evidence type="ECO:0000313" key="7">
    <source>
        <dbReference type="Proteomes" id="UP000321726"/>
    </source>
</evidence>
<protein>
    <submittedName>
        <fullName evidence="5">Thiol-disulfide isomerase or thioredoxin</fullName>
    </submittedName>
</protein>
<dbReference type="GO" id="GO:0016853">
    <property type="term" value="F:isomerase activity"/>
    <property type="evidence" value="ECO:0007669"/>
    <property type="project" value="UniProtKB-KW"/>
</dbReference>